<dbReference type="Pfam" id="PF23562">
    <property type="entry name" value="AMP-binding_C_3"/>
    <property type="match status" value="1"/>
</dbReference>
<dbReference type="AlphaFoldDB" id="A0AAD7C078"/>
<name>A0AAD7C078_9AGAR</name>
<dbReference type="Pfam" id="PF00501">
    <property type="entry name" value="AMP-binding"/>
    <property type="match status" value="1"/>
</dbReference>
<proteinExistence type="predicted"/>
<evidence type="ECO:0000259" key="3">
    <source>
        <dbReference type="Pfam" id="PF00501"/>
    </source>
</evidence>
<dbReference type="InterPro" id="IPR051414">
    <property type="entry name" value="Adenylate-forming_Reductase"/>
</dbReference>
<organism evidence="5 6">
    <name type="scientific">Roridomyces roridus</name>
    <dbReference type="NCBI Taxonomy" id="1738132"/>
    <lineage>
        <taxon>Eukaryota</taxon>
        <taxon>Fungi</taxon>
        <taxon>Dikarya</taxon>
        <taxon>Basidiomycota</taxon>
        <taxon>Agaricomycotina</taxon>
        <taxon>Agaricomycetes</taxon>
        <taxon>Agaricomycetidae</taxon>
        <taxon>Agaricales</taxon>
        <taxon>Marasmiineae</taxon>
        <taxon>Mycenaceae</taxon>
        <taxon>Roridomyces</taxon>
    </lineage>
</organism>
<evidence type="ECO:0000313" key="5">
    <source>
        <dbReference type="EMBL" id="KAJ7635297.1"/>
    </source>
</evidence>
<accession>A0AAD7C078</accession>
<dbReference type="Gene3D" id="3.40.50.12780">
    <property type="entry name" value="N-terminal domain of ligase-like"/>
    <property type="match status" value="1"/>
</dbReference>
<evidence type="ECO:0000313" key="6">
    <source>
        <dbReference type="Proteomes" id="UP001221142"/>
    </source>
</evidence>
<reference evidence="5" key="1">
    <citation type="submission" date="2023-03" db="EMBL/GenBank/DDBJ databases">
        <title>Massive genome expansion in bonnet fungi (Mycena s.s.) driven by repeated elements and novel gene families across ecological guilds.</title>
        <authorList>
            <consortium name="Lawrence Berkeley National Laboratory"/>
            <person name="Harder C.B."/>
            <person name="Miyauchi S."/>
            <person name="Viragh M."/>
            <person name="Kuo A."/>
            <person name="Thoen E."/>
            <person name="Andreopoulos B."/>
            <person name="Lu D."/>
            <person name="Skrede I."/>
            <person name="Drula E."/>
            <person name="Henrissat B."/>
            <person name="Morin E."/>
            <person name="Kohler A."/>
            <person name="Barry K."/>
            <person name="LaButti K."/>
            <person name="Morin E."/>
            <person name="Salamov A."/>
            <person name="Lipzen A."/>
            <person name="Mereny Z."/>
            <person name="Hegedus B."/>
            <person name="Baldrian P."/>
            <person name="Stursova M."/>
            <person name="Weitz H."/>
            <person name="Taylor A."/>
            <person name="Grigoriev I.V."/>
            <person name="Nagy L.G."/>
            <person name="Martin F."/>
            <person name="Kauserud H."/>
        </authorList>
    </citation>
    <scope>NUCLEOTIDE SEQUENCE</scope>
    <source>
        <strain evidence="5">9284</strain>
    </source>
</reference>
<dbReference type="Gene3D" id="3.40.50.720">
    <property type="entry name" value="NAD(P)-binding Rossmann-like Domain"/>
    <property type="match status" value="1"/>
</dbReference>
<keyword evidence="2" id="KW-0597">Phosphoprotein</keyword>
<dbReference type="SUPFAM" id="SSF56801">
    <property type="entry name" value="Acetyl-CoA synthetase-like"/>
    <property type="match status" value="1"/>
</dbReference>
<comment type="caution">
    <text evidence="5">The sequence shown here is derived from an EMBL/GenBank/DDBJ whole genome shotgun (WGS) entry which is preliminary data.</text>
</comment>
<dbReference type="InterPro" id="IPR000873">
    <property type="entry name" value="AMP-dep_synth/lig_dom"/>
</dbReference>
<gene>
    <name evidence="5" type="ORF">FB45DRAFT_743893</name>
</gene>
<dbReference type="Pfam" id="PF07993">
    <property type="entry name" value="NAD_binding_4"/>
    <property type="match status" value="1"/>
</dbReference>
<sequence>MSLTRPPQTQALDCATFTAPPLDGSLTLPQIYDWHFQHAPNHRLFVHPCADGSTRTICWREAVQAIYVGAALLRSRFGWSSGMAETPVVAILASSDIIPYFTLIVSCMRASYIPFPISPRNSPAAIAHLIEKVGVSHLLIGHEPAMSALAKQAIDILKTKNNQSLSIPDISLVPLFDELFLPSSANAITPDSLPYENKGPEAPCVILHSSGSTAFPKPIYWTNHRVIQGCLDPWFGERDLTDQILSVHGMPMYHGVFVFISSTASCGLVLSVFEPKPIPTVATPDLWFEAARATASDLILTVPAFIEAWSRNPEYVQWLSTRAGVVFSGGPLNKAVGDHLVAQGIDIFAMYGSTECGIMSVVLPARVEQDWQYLSFPASINAEMVPHGDGLFELVIVTNPVPLESILARDPHVQSCVMFGRGRFQAGVLIHPKPEFQFDPSDAVRLAAFRNNVWPSIVKMNEMAPQHSRLFKEMMLVSKPNKPFTYTAKMTVRRQAVINDYEEEIDHLYKLVEESAVLSIPQLQAWDAASILDFVRNAVHSLMKADVGDDEDIFQHGCDSLQATWLRNCILASLRESAQLDTRGNARNFVYDYPTVSSLARYIFLVVSGEEAPSTARPPAMQALLAKYSQNFPSHTGTKSAPSPTQQVVLVTGTTGELGCHLLSLLLADETVARVYALNRQHPDLRERQARAFLDRGLDVGRLDSPKLVLLAGNAAVPSFGLPAEIYEEVSRTVTHIIHNAWPVDFNLALPSFEPNIKGLRSLVDLSLRSPFDEPPKILYTSSIGIFQHPQTRMPLKEISVDAEVATGSGYVESKWVSESILLRAAEATPLKPLIVRVGQLSGGANGAWNIGEWVPAIVQSAKFIGCIPDDGRNVSWIPVDIAAAAILDFLGAPSKATFIHLVNPKPVPWSKLASIIARDLDVPLVPYEKWLSRVETAAEAFEGFRAPRLLSTFRAVQTSEGETDAFGFAQLDILNALDASETLRLGKCQLGEKDVKSWLGYWRSVGLF</sequence>
<dbReference type="Proteomes" id="UP001221142">
    <property type="component" value="Unassembled WGS sequence"/>
</dbReference>
<dbReference type="InterPro" id="IPR013120">
    <property type="entry name" value="FAR_NAD-bd"/>
</dbReference>
<evidence type="ECO:0000256" key="2">
    <source>
        <dbReference type="ARBA" id="ARBA00022553"/>
    </source>
</evidence>
<protein>
    <recommendedName>
        <fullName evidence="7">Acetyl-CoA synthetase-like protein</fullName>
    </recommendedName>
</protein>
<evidence type="ECO:0008006" key="7">
    <source>
        <dbReference type="Google" id="ProtNLM"/>
    </source>
</evidence>
<dbReference type="InterPro" id="IPR042099">
    <property type="entry name" value="ANL_N_sf"/>
</dbReference>
<evidence type="ECO:0000256" key="1">
    <source>
        <dbReference type="ARBA" id="ARBA00022450"/>
    </source>
</evidence>
<keyword evidence="1" id="KW-0596">Phosphopantetheine</keyword>
<dbReference type="PANTHER" id="PTHR43439:SF2">
    <property type="entry name" value="ENZYME, PUTATIVE (JCVI)-RELATED"/>
    <property type="match status" value="1"/>
</dbReference>
<dbReference type="PANTHER" id="PTHR43439">
    <property type="entry name" value="PHENYLACETATE-COENZYME A LIGASE"/>
    <property type="match status" value="1"/>
</dbReference>
<dbReference type="InterPro" id="IPR036291">
    <property type="entry name" value="NAD(P)-bd_dom_sf"/>
</dbReference>
<feature type="domain" description="Thioester reductase (TE)" evidence="4">
    <location>
        <begin position="651"/>
        <end position="887"/>
    </location>
</feature>
<dbReference type="SUPFAM" id="SSF51735">
    <property type="entry name" value="NAD(P)-binding Rossmann-fold domains"/>
    <property type="match status" value="1"/>
</dbReference>
<dbReference type="EMBL" id="JARKIF010000007">
    <property type="protein sequence ID" value="KAJ7635297.1"/>
    <property type="molecule type" value="Genomic_DNA"/>
</dbReference>
<keyword evidence="6" id="KW-1185">Reference proteome</keyword>
<evidence type="ECO:0000259" key="4">
    <source>
        <dbReference type="Pfam" id="PF07993"/>
    </source>
</evidence>
<feature type="domain" description="AMP-dependent synthetase/ligase" evidence="3">
    <location>
        <begin position="37"/>
        <end position="373"/>
    </location>
</feature>